<keyword evidence="2" id="KW-0812">Transmembrane</keyword>
<organism evidence="3 4">
    <name type="scientific">Linum tenue</name>
    <dbReference type="NCBI Taxonomy" id="586396"/>
    <lineage>
        <taxon>Eukaryota</taxon>
        <taxon>Viridiplantae</taxon>
        <taxon>Streptophyta</taxon>
        <taxon>Embryophyta</taxon>
        <taxon>Tracheophyta</taxon>
        <taxon>Spermatophyta</taxon>
        <taxon>Magnoliopsida</taxon>
        <taxon>eudicotyledons</taxon>
        <taxon>Gunneridae</taxon>
        <taxon>Pentapetalae</taxon>
        <taxon>rosids</taxon>
        <taxon>fabids</taxon>
        <taxon>Malpighiales</taxon>
        <taxon>Linaceae</taxon>
        <taxon>Linum</taxon>
    </lineage>
</organism>
<comment type="caution">
    <text evidence="3">The sequence shown here is derived from an EMBL/GenBank/DDBJ whole genome shotgun (WGS) entry which is preliminary data.</text>
</comment>
<dbReference type="AlphaFoldDB" id="A0AAV0GVJ5"/>
<feature type="region of interest" description="Disordered" evidence="1">
    <location>
        <begin position="1"/>
        <end position="45"/>
    </location>
</feature>
<name>A0AAV0GVJ5_9ROSI</name>
<evidence type="ECO:0000313" key="3">
    <source>
        <dbReference type="EMBL" id="CAI0377067.1"/>
    </source>
</evidence>
<gene>
    <name evidence="3" type="ORF">LITE_LOCUS1311</name>
</gene>
<dbReference type="EMBL" id="CAMGYJ010000002">
    <property type="protein sequence ID" value="CAI0377067.1"/>
    <property type="molecule type" value="Genomic_DNA"/>
</dbReference>
<protein>
    <submittedName>
        <fullName evidence="3">Uncharacterized protein</fullName>
    </submittedName>
</protein>
<evidence type="ECO:0000313" key="4">
    <source>
        <dbReference type="Proteomes" id="UP001154282"/>
    </source>
</evidence>
<proteinExistence type="predicted"/>
<keyword evidence="2" id="KW-0472">Membrane</keyword>
<keyword evidence="2" id="KW-1133">Transmembrane helix</keyword>
<dbReference type="InterPro" id="IPR006461">
    <property type="entry name" value="PLAC_motif_containing"/>
</dbReference>
<dbReference type="PANTHER" id="PTHR15907">
    <property type="entry name" value="DUF614 FAMILY PROTEIN-RELATED"/>
    <property type="match status" value="1"/>
</dbReference>
<reference evidence="3" key="1">
    <citation type="submission" date="2022-08" db="EMBL/GenBank/DDBJ databases">
        <authorList>
            <person name="Gutierrez-Valencia J."/>
        </authorList>
    </citation>
    <scope>NUCLEOTIDE SEQUENCE</scope>
</reference>
<dbReference type="NCBIfam" id="TIGR01571">
    <property type="entry name" value="A_thal_Cys_rich"/>
    <property type="match status" value="1"/>
</dbReference>
<sequence>MYSSNPNSYDKFSSAPAAADRKTTPPTIFSKDSSTTTTTTFTDSTGGTGSHFYSTSSDVEPKELVDWSSGLCDCFSDCRNCFITFWCPCVTFGQVAEIVDMGSSACGVNGALYTLIACVTGFPCCFSCFYRSKMRQQYGLKGTHCGDCLVHCFCEYCSLCQEYRELKNHGFDLSIGWHGNVERKNQNVEMGRLPPVVERGMTR</sequence>
<feature type="compositionally biased region" description="Polar residues" evidence="1">
    <location>
        <begin position="1"/>
        <end position="11"/>
    </location>
</feature>
<accession>A0AAV0GVJ5</accession>
<dbReference type="Pfam" id="PF04749">
    <property type="entry name" value="PLAC8"/>
    <property type="match status" value="1"/>
</dbReference>
<keyword evidence="4" id="KW-1185">Reference proteome</keyword>
<feature type="compositionally biased region" description="Low complexity" evidence="1">
    <location>
        <begin position="27"/>
        <end position="45"/>
    </location>
</feature>
<evidence type="ECO:0000256" key="2">
    <source>
        <dbReference type="SAM" id="Phobius"/>
    </source>
</evidence>
<feature type="transmembrane region" description="Helical" evidence="2">
    <location>
        <begin position="110"/>
        <end position="130"/>
    </location>
</feature>
<dbReference type="Proteomes" id="UP001154282">
    <property type="component" value="Unassembled WGS sequence"/>
</dbReference>
<evidence type="ECO:0000256" key="1">
    <source>
        <dbReference type="SAM" id="MobiDB-lite"/>
    </source>
</evidence>